<organism evidence="2 3">
    <name type="scientific">Nocardia terrae</name>
    <dbReference type="NCBI Taxonomy" id="2675851"/>
    <lineage>
        <taxon>Bacteria</taxon>
        <taxon>Bacillati</taxon>
        <taxon>Actinomycetota</taxon>
        <taxon>Actinomycetes</taxon>
        <taxon>Mycobacteriales</taxon>
        <taxon>Nocardiaceae</taxon>
        <taxon>Nocardia</taxon>
    </lineage>
</organism>
<sequence length="103" mass="11437">MTTPTRQESQQTDRLSDEVLESAKAGQRAASAAVHAFITTVDEAIRERREAIREDSALHALRKSLIEAGLELSDKLITAQYEFLRSIVREAGEALNKADGQKR</sequence>
<protein>
    <submittedName>
        <fullName evidence="2">Uncharacterized protein</fullName>
    </submittedName>
</protein>
<dbReference type="Proteomes" id="UP000466794">
    <property type="component" value="Unassembled WGS sequence"/>
</dbReference>
<proteinExistence type="predicted"/>
<name>A0A7K1UVE6_9NOCA</name>
<dbReference type="RefSeq" id="WP_157387848.1">
    <property type="nucleotide sequence ID" value="NZ_WRPP01000002.1"/>
</dbReference>
<gene>
    <name evidence="2" type="ORF">GPX89_13880</name>
</gene>
<reference evidence="2 3" key="1">
    <citation type="submission" date="2019-12" db="EMBL/GenBank/DDBJ databases">
        <title>Nocardia sp. nov. ET3-3 isolated from soil.</title>
        <authorList>
            <person name="Kanchanasin P."/>
            <person name="Tanasupawat S."/>
            <person name="Yuki M."/>
            <person name="Kudo T."/>
        </authorList>
    </citation>
    <scope>NUCLEOTIDE SEQUENCE [LARGE SCALE GENOMIC DNA]</scope>
    <source>
        <strain evidence="2 3">ET3-3</strain>
    </source>
</reference>
<dbReference type="EMBL" id="WRPP01000002">
    <property type="protein sequence ID" value="MVU78330.1"/>
    <property type="molecule type" value="Genomic_DNA"/>
</dbReference>
<evidence type="ECO:0000313" key="3">
    <source>
        <dbReference type="Proteomes" id="UP000466794"/>
    </source>
</evidence>
<evidence type="ECO:0000313" key="2">
    <source>
        <dbReference type="EMBL" id="MVU78330.1"/>
    </source>
</evidence>
<dbReference type="AlphaFoldDB" id="A0A7K1UVE6"/>
<evidence type="ECO:0000256" key="1">
    <source>
        <dbReference type="SAM" id="MobiDB-lite"/>
    </source>
</evidence>
<feature type="compositionally biased region" description="Polar residues" evidence="1">
    <location>
        <begin position="1"/>
        <end position="13"/>
    </location>
</feature>
<comment type="caution">
    <text evidence="2">The sequence shown here is derived from an EMBL/GenBank/DDBJ whole genome shotgun (WGS) entry which is preliminary data.</text>
</comment>
<accession>A0A7K1UVE6</accession>
<feature type="region of interest" description="Disordered" evidence="1">
    <location>
        <begin position="1"/>
        <end position="22"/>
    </location>
</feature>
<keyword evidence="3" id="KW-1185">Reference proteome</keyword>